<comment type="caution">
    <text evidence="2">The sequence shown here is derived from an EMBL/GenBank/DDBJ whole genome shotgun (WGS) entry which is preliminary data.</text>
</comment>
<dbReference type="RefSeq" id="WP_147298269.1">
    <property type="nucleotide sequence ID" value="NZ_QUNI01000018.1"/>
</dbReference>
<keyword evidence="3" id="KW-1185">Reference proteome</keyword>
<dbReference type="AlphaFoldDB" id="A0A3E0DXV9"/>
<feature type="transmembrane region" description="Helical" evidence="1">
    <location>
        <begin position="9"/>
        <end position="27"/>
    </location>
</feature>
<keyword evidence="1" id="KW-0472">Membrane</keyword>
<reference evidence="2 3" key="1">
    <citation type="submission" date="2018-08" db="EMBL/GenBank/DDBJ databases">
        <title>Genomic Encyclopedia of Archaeal and Bacterial Type Strains, Phase II (KMG-II): from individual species to whole genera.</title>
        <authorList>
            <person name="Goeker M."/>
        </authorList>
    </citation>
    <scope>NUCLEOTIDE SEQUENCE [LARGE SCALE GENOMIC DNA]</scope>
    <source>
        <strain evidence="2 3">DSM 100880</strain>
    </source>
</reference>
<dbReference type="OrthoDB" id="1357677at2"/>
<protein>
    <submittedName>
        <fullName evidence="2">Uncharacterized protein</fullName>
    </submittedName>
</protein>
<evidence type="ECO:0000313" key="2">
    <source>
        <dbReference type="EMBL" id="REG90791.1"/>
    </source>
</evidence>
<dbReference type="EMBL" id="QUNI01000018">
    <property type="protein sequence ID" value="REG90791.1"/>
    <property type="molecule type" value="Genomic_DNA"/>
</dbReference>
<organism evidence="2 3">
    <name type="scientific">Flavobacterium aquicola</name>
    <dbReference type="NCBI Taxonomy" id="1682742"/>
    <lineage>
        <taxon>Bacteria</taxon>
        <taxon>Pseudomonadati</taxon>
        <taxon>Bacteroidota</taxon>
        <taxon>Flavobacteriia</taxon>
        <taxon>Flavobacteriales</taxon>
        <taxon>Flavobacteriaceae</taxon>
        <taxon>Flavobacterium</taxon>
    </lineage>
</organism>
<keyword evidence="1" id="KW-1133">Transmembrane helix</keyword>
<gene>
    <name evidence="2" type="ORF">C8P67_1183</name>
</gene>
<feature type="transmembrane region" description="Helical" evidence="1">
    <location>
        <begin position="39"/>
        <end position="56"/>
    </location>
</feature>
<evidence type="ECO:0000256" key="1">
    <source>
        <dbReference type="SAM" id="Phobius"/>
    </source>
</evidence>
<dbReference type="Proteomes" id="UP000257136">
    <property type="component" value="Unassembled WGS sequence"/>
</dbReference>
<name>A0A3E0DXV9_9FLAO</name>
<accession>A0A3E0DXV9</accession>
<keyword evidence="1" id="KW-0812">Transmembrane</keyword>
<feature type="transmembrane region" description="Helical" evidence="1">
    <location>
        <begin position="76"/>
        <end position="98"/>
    </location>
</feature>
<sequence length="202" mass="23843">MKFQKKDKSTLLLTTIFLLIIMLSIFIDMDKFIPHFSEYSLLFFPLLYIIDIFESIRYSKNKPENEIRIKNSNDNYINIIPFIFGSIFCCFAILFFFATENEKILAVLYFISGLIFIFKGLIFIPSVLIKNENGKLYLENGKETNSFEIEHIESLEILKNTINLNLQNNKKYIFSHLELNATEIEKTKCFITKHFGMRIENK</sequence>
<feature type="transmembrane region" description="Helical" evidence="1">
    <location>
        <begin position="104"/>
        <end position="129"/>
    </location>
</feature>
<evidence type="ECO:0000313" key="3">
    <source>
        <dbReference type="Proteomes" id="UP000257136"/>
    </source>
</evidence>
<proteinExistence type="predicted"/>